<dbReference type="Proteomes" id="UP000177506">
    <property type="component" value="Unassembled WGS sequence"/>
</dbReference>
<protein>
    <submittedName>
        <fullName evidence="1">Uncharacterized protein</fullName>
    </submittedName>
</protein>
<reference evidence="1 2" key="1">
    <citation type="submission" date="2016-08" db="EMBL/GenBank/DDBJ databases">
        <title>Hymenobacter coccineus sp. nov., Hymenobacter lapidarius sp. nov. and Hymenobacter glacialis sp. nov., isolated from Antarctic soil.</title>
        <authorList>
            <person name="Sedlacek I."/>
            <person name="Kralova S."/>
            <person name="Kyrova K."/>
            <person name="Maslanova I."/>
            <person name="Stankova E."/>
            <person name="Vrbovska V."/>
            <person name="Nemec M."/>
            <person name="Bartak M."/>
            <person name="Svec P."/>
            <person name="Busse H.-J."/>
            <person name="Pantucek R."/>
        </authorList>
    </citation>
    <scope>NUCLEOTIDE SEQUENCE [LARGE SCALE GENOMIC DNA]</scope>
    <source>
        <strain evidence="1 2">CCM 8649</strain>
    </source>
</reference>
<dbReference type="RefSeq" id="WP_070741990.1">
    <property type="nucleotide sequence ID" value="NZ_MDZA01000073.1"/>
</dbReference>
<name>A0A1G1TK83_9BACT</name>
<evidence type="ECO:0000313" key="2">
    <source>
        <dbReference type="Proteomes" id="UP000177506"/>
    </source>
</evidence>
<accession>A0A1G1TK83</accession>
<keyword evidence="2" id="KW-1185">Reference proteome</keyword>
<dbReference type="OrthoDB" id="878057at2"/>
<comment type="caution">
    <text evidence="1">The sequence shown here is derived from an EMBL/GenBank/DDBJ whole genome shotgun (WGS) entry which is preliminary data.</text>
</comment>
<dbReference type="EMBL" id="MDZA01000073">
    <property type="protein sequence ID" value="OGX91280.1"/>
    <property type="molecule type" value="Genomic_DNA"/>
</dbReference>
<organism evidence="1 2">
    <name type="scientific">Hymenobacter coccineus</name>
    <dbReference type="NCBI Taxonomy" id="1908235"/>
    <lineage>
        <taxon>Bacteria</taxon>
        <taxon>Pseudomonadati</taxon>
        <taxon>Bacteroidota</taxon>
        <taxon>Cytophagia</taxon>
        <taxon>Cytophagales</taxon>
        <taxon>Hymenobacteraceae</taxon>
        <taxon>Hymenobacter</taxon>
    </lineage>
</organism>
<dbReference type="AlphaFoldDB" id="A0A1G1TK83"/>
<evidence type="ECO:0000313" key="1">
    <source>
        <dbReference type="EMBL" id="OGX91280.1"/>
    </source>
</evidence>
<sequence>MQLDSAGQLSVAALESFGASALTGPSRPEAFAVRLHLPGISPLFYWFDVAHPGPLGPYQVYNDSYSTGYSQWVGGFDAKGPTRRQTKPDAAGQRAEGVAPVGGKVLRWLGQATLERAANRADGRRQYTLGLVRSATGRSGVGAAVARPALAYRAAPGAPGGGAKQLAGRRAYYLPLRKAAAY</sequence>
<gene>
    <name evidence="1" type="ORF">BEN49_20395</name>
</gene>
<proteinExistence type="predicted"/>